<reference evidence="2 3" key="1">
    <citation type="submission" date="2015-09" db="EMBL/GenBank/DDBJ databases">
        <authorList>
            <person name="Jackson K.R."/>
            <person name="Lunt B.L."/>
            <person name="Fisher J.N.B."/>
            <person name="Gardner A.V."/>
            <person name="Bailey M.E."/>
            <person name="Deus L.M."/>
            <person name="Earl A.S."/>
            <person name="Gibby P.D."/>
            <person name="Hartmann K.A."/>
            <person name="Liu J.E."/>
            <person name="Manci A.M."/>
            <person name="Nielsen D.A."/>
            <person name="Solomon M.B."/>
            <person name="Breakwell D.P."/>
            <person name="Burnett S.H."/>
            <person name="Grose J.H."/>
        </authorList>
    </citation>
    <scope>NUCLEOTIDE SEQUENCE [LARGE SCALE GENOMIC DNA]</scope>
    <source>
        <strain evidence="2 3">CECT 7799</strain>
    </source>
</reference>
<dbReference type="EMBL" id="CYPR01000228">
    <property type="protein sequence ID" value="CUH40662.1"/>
    <property type="molecule type" value="Genomic_DNA"/>
</dbReference>
<sequence length="111" mass="12279">MAIWCRILSRRLHAPITTDTRINERIAALGQKVDALSKEMIEAGQEADREADRLARASSRADDRIGRMEILLASLEDLEAEAADRLRDEETSGPSPLPSFRAARNHELGAA</sequence>
<gene>
    <name evidence="2" type="ORF">JSE7799_03397</name>
</gene>
<dbReference type="RefSeq" id="WP_144431777.1">
    <property type="nucleotide sequence ID" value="NZ_CYPR01000228.1"/>
</dbReference>
<dbReference type="OrthoDB" id="7630018at2"/>
<keyword evidence="3" id="KW-1185">Reference proteome</keyword>
<proteinExistence type="predicted"/>
<evidence type="ECO:0000313" key="3">
    <source>
        <dbReference type="Proteomes" id="UP000049455"/>
    </source>
</evidence>
<evidence type="ECO:0000313" key="2">
    <source>
        <dbReference type="EMBL" id="CUH40662.1"/>
    </source>
</evidence>
<dbReference type="AlphaFoldDB" id="A0A0M7BFU9"/>
<accession>A0A0M7BFU9</accession>
<dbReference type="Proteomes" id="UP000049455">
    <property type="component" value="Unassembled WGS sequence"/>
</dbReference>
<protein>
    <submittedName>
        <fullName evidence="2">Uncharacterized protein</fullName>
    </submittedName>
</protein>
<feature type="region of interest" description="Disordered" evidence="1">
    <location>
        <begin position="83"/>
        <end position="111"/>
    </location>
</feature>
<evidence type="ECO:0000256" key="1">
    <source>
        <dbReference type="SAM" id="MobiDB-lite"/>
    </source>
</evidence>
<name>A0A0M7BFU9_9RHOB</name>
<organism evidence="2 3">
    <name type="scientific">Jannaschia seosinensis</name>
    <dbReference type="NCBI Taxonomy" id="313367"/>
    <lineage>
        <taxon>Bacteria</taxon>
        <taxon>Pseudomonadati</taxon>
        <taxon>Pseudomonadota</taxon>
        <taxon>Alphaproteobacteria</taxon>
        <taxon>Rhodobacterales</taxon>
        <taxon>Roseobacteraceae</taxon>
        <taxon>Jannaschia</taxon>
    </lineage>
</organism>
<dbReference type="STRING" id="313367.JSE7799_03397"/>